<reference evidence="1 2" key="1">
    <citation type="journal article" date="2021" name="Hortic Res">
        <title>Chromosome-scale assembly of the Dendrobium chrysotoxum genome enhances the understanding of orchid evolution.</title>
        <authorList>
            <person name="Zhang Y."/>
            <person name="Zhang G.Q."/>
            <person name="Zhang D."/>
            <person name="Liu X.D."/>
            <person name="Xu X.Y."/>
            <person name="Sun W.H."/>
            <person name="Yu X."/>
            <person name="Zhu X."/>
            <person name="Wang Z.W."/>
            <person name="Zhao X."/>
            <person name="Zhong W.Y."/>
            <person name="Chen H."/>
            <person name="Yin W.L."/>
            <person name="Huang T."/>
            <person name="Niu S.C."/>
            <person name="Liu Z.J."/>
        </authorList>
    </citation>
    <scope>NUCLEOTIDE SEQUENCE [LARGE SCALE GENOMIC DNA]</scope>
    <source>
        <strain evidence="1">Lindl</strain>
    </source>
</reference>
<protein>
    <submittedName>
        <fullName evidence="1">Uncharacterized protein</fullName>
    </submittedName>
</protein>
<dbReference type="EMBL" id="JAGFBR010000005">
    <property type="protein sequence ID" value="KAH0466647.1"/>
    <property type="molecule type" value="Genomic_DNA"/>
</dbReference>
<evidence type="ECO:0000313" key="2">
    <source>
        <dbReference type="Proteomes" id="UP000775213"/>
    </source>
</evidence>
<dbReference type="AlphaFoldDB" id="A0AAV7HCN5"/>
<accession>A0AAV7HCN5</accession>
<name>A0AAV7HCN5_DENCH</name>
<proteinExistence type="predicted"/>
<dbReference type="Proteomes" id="UP000775213">
    <property type="component" value="Unassembled WGS sequence"/>
</dbReference>
<keyword evidence="2" id="KW-1185">Reference proteome</keyword>
<gene>
    <name evidence="1" type="ORF">IEQ34_003885</name>
</gene>
<evidence type="ECO:0000313" key="1">
    <source>
        <dbReference type="EMBL" id="KAH0466647.1"/>
    </source>
</evidence>
<organism evidence="1 2">
    <name type="scientific">Dendrobium chrysotoxum</name>
    <name type="common">Orchid</name>
    <dbReference type="NCBI Taxonomy" id="161865"/>
    <lineage>
        <taxon>Eukaryota</taxon>
        <taxon>Viridiplantae</taxon>
        <taxon>Streptophyta</taxon>
        <taxon>Embryophyta</taxon>
        <taxon>Tracheophyta</taxon>
        <taxon>Spermatophyta</taxon>
        <taxon>Magnoliopsida</taxon>
        <taxon>Liliopsida</taxon>
        <taxon>Asparagales</taxon>
        <taxon>Orchidaceae</taxon>
        <taxon>Epidendroideae</taxon>
        <taxon>Malaxideae</taxon>
        <taxon>Dendrobiinae</taxon>
        <taxon>Dendrobium</taxon>
    </lineage>
</organism>
<sequence length="302" mass="34258">MNVFNIQSKVWGYQRHAHGIEGSNILQGLLTKVQLCDNDQIQAIMIGVSCSSFLFRACFSLDDITLREIIKILMGVFCQNNLRITDIWLQGKKTQWLTFLTYGFFTNFLITAKVSQQCPSHRNIDVQHRHNINISKLSKNQRFDANKERISSGHNRYHVVPFDGKTTRFKGPPVITVYPAVPFDSETADPVALCSSSWTELYAAFIQGADMYTCHGIIAGDVVHHGHWGALLEIKLLILFNFIAYGMADISPSPFLKIAMCRGHQTSQSIPKLWNASRKITNDDDFFFLYMLRILPASSSMD</sequence>
<comment type="caution">
    <text evidence="1">The sequence shown here is derived from an EMBL/GenBank/DDBJ whole genome shotgun (WGS) entry which is preliminary data.</text>
</comment>